<comment type="subunit">
    <text evidence="2">Homotetramer.</text>
</comment>
<dbReference type="InterPro" id="IPR011344">
    <property type="entry name" value="ssDNA-bd"/>
</dbReference>
<dbReference type="PIRSF" id="PIRSF002070">
    <property type="entry name" value="SSB"/>
    <property type="match status" value="1"/>
</dbReference>
<dbReference type="GO" id="GO:0009295">
    <property type="term" value="C:nucleoid"/>
    <property type="evidence" value="ECO:0007669"/>
    <property type="project" value="TreeGrafter"/>
</dbReference>
<dbReference type="PROSITE" id="PS50935">
    <property type="entry name" value="SSB"/>
    <property type="match status" value="1"/>
</dbReference>
<comment type="caution">
    <text evidence="2">Lacks conserved residue(s) required for the propagation of feature annotation.</text>
</comment>
<evidence type="ECO:0000313" key="4">
    <source>
        <dbReference type="EMBL" id="RGD72930.1"/>
    </source>
</evidence>
<comment type="caution">
    <text evidence="4">The sequence shown here is derived from an EMBL/GenBank/DDBJ whole genome shotgun (WGS) entry which is preliminary data.</text>
</comment>
<protein>
    <recommendedName>
        <fullName evidence="2 3">Single-stranded DNA-binding protein</fullName>
        <shortName evidence="2">SSB</shortName>
    </recommendedName>
</protein>
<dbReference type="SUPFAM" id="SSF50249">
    <property type="entry name" value="Nucleic acid-binding proteins"/>
    <property type="match status" value="1"/>
</dbReference>
<keyword evidence="1 2" id="KW-0238">DNA-binding</keyword>
<dbReference type="CDD" id="cd04496">
    <property type="entry name" value="SSB_OBF"/>
    <property type="match status" value="1"/>
</dbReference>
<dbReference type="Gene3D" id="2.40.50.140">
    <property type="entry name" value="Nucleic acid-binding proteins"/>
    <property type="match status" value="1"/>
</dbReference>
<dbReference type="Pfam" id="PF00436">
    <property type="entry name" value="SSB"/>
    <property type="match status" value="1"/>
</dbReference>
<dbReference type="InterPro" id="IPR000424">
    <property type="entry name" value="Primosome_PriB/ssb"/>
</dbReference>
<gene>
    <name evidence="4" type="ORF">DW687_11865</name>
</gene>
<dbReference type="PANTHER" id="PTHR10302:SF27">
    <property type="entry name" value="SINGLE-STRANDED DNA-BINDING PROTEIN"/>
    <property type="match status" value="1"/>
</dbReference>
<evidence type="ECO:0000256" key="3">
    <source>
        <dbReference type="PIRNR" id="PIRNR002070"/>
    </source>
</evidence>
<evidence type="ECO:0000256" key="2">
    <source>
        <dbReference type="HAMAP-Rule" id="MF_00984"/>
    </source>
</evidence>
<dbReference type="NCBIfam" id="TIGR00621">
    <property type="entry name" value="ssb"/>
    <property type="match status" value="1"/>
</dbReference>
<dbReference type="PANTHER" id="PTHR10302">
    <property type="entry name" value="SINGLE-STRANDED DNA-BINDING PROTEIN"/>
    <property type="match status" value="1"/>
</dbReference>
<dbReference type="EMBL" id="QUSM01000009">
    <property type="protein sequence ID" value="RGD72930.1"/>
    <property type="molecule type" value="Genomic_DNA"/>
</dbReference>
<dbReference type="RefSeq" id="WP_117532866.1">
    <property type="nucleotide sequence ID" value="NZ_QUSM01000009.1"/>
</dbReference>
<dbReference type="AlphaFoldDB" id="A0A3E3DUH3"/>
<reference evidence="4 5" key="1">
    <citation type="submission" date="2018-08" db="EMBL/GenBank/DDBJ databases">
        <title>A genome reference for cultivated species of the human gut microbiota.</title>
        <authorList>
            <person name="Zou Y."/>
            <person name="Xue W."/>
            <person name="Luo G."/>
        </authorList>
    </citation>
    <scope>NUCLEOTIDE SEQUENCE [LARGE SCALE GENOMIC DNA]</scope>
    <source>
        <strain evidence="4 5">AM25-6</strain>
    </source>
</reference>
<sequence>MLNKVVLIGRLTKDPEARVLTSGSSVTTFTLAVDRNFKTRDGERGTDFIPIVAWGKTAEICGKYLSKGKQTAIAGRIQTRSYEANDGTKRYVTEVVAEEVNFLGSKADNKPKSVKEEEDIMRQYRFSDDEDMPF</sequence>
<dbReference type="InterPro" id="IPR012340">
    <property type="entry name" value="NA-bd_OB-fold"/>
</dbReference>
<dbReference type="HAMAP" id="MF_00984">
    <property type="entry name" value="SSB"/>
    <property type="match status" value="1"/>
</dbReference>
<evidence type="ECO:0000256" key="1">
    <source>
        <dbReference type="ARBA" id="ARBA00023125"/>
    </source>
</evidence>
<name>A0A3E3DUH3_9FIRM</name>
<accession>A0A3E3DUH3</accession>
<dbReference type="GO" id="GO:0003697">
    <property type="term" value="F:single-stranded DNA binding"/>
    <property type="evidence" value="ECO:0007669"/>
    <property type="project" value="UniProtKB-UniRule"/>
</dbReference>
<evidence type="ECO:0000313" key="5">
    <source>
        <dbReference type="Proteomes" id="UP000261212"/>
    </source>
</evidence>
<proteinExistence type="inferred from homology"/>
<dbReference type="GO" id="GO:0006260">
    <property type="term" value="P:DNA replication"/>
    <property type="evidence" value="ECO:0007669"/>
    <property type="project" value="InterPro"/>
</dbReference>
<dbReference type="Proteomes" id="UP000261212">
    <property type="component" value="Unassembled WGS sequence"/>
</dbReference>
<organism evidence="4 5">
    <name type="scientific">Anaerofustis stercorihominis</name>
    <dbReference type="NCBI Taxonomy" id="214853"/>
    <lineage>
        <taxon>Bacteria</taxon>
        <taxon>Bacillati</taxon>
        <taxon>Bacillota</taxon>
        <taxon>Clostridia</taxon>
        <taxon>Eubacteriales</taxon>
        <taxon>Eubacteriaceae</taxon>
        <taxon>Anaerofustis</taxon>
    </lineage>
</organism>